<organism evidence="1">
    <name type="scientific">Guillardia theta (strain CCMP2712)</name>
    <name type="common">Cryptophyte</name>
    <dbReference type="NCBI Taxonomy" id="905079"/>
    <lineage>
        <taxon>Eukaryota</taxon>
        <taxon>Cryptophyceae</taxon>
        <taxon>Pyrenomonadales</taxon>
        <taxon>Geminigeraceae</taxon>
        <taxon>Guillardia</taxon>
    </lineage>
</organism>
<dbReference type="GeneID" id="17306597"/>
<sequence>MHASRRKGNQNNVRALSGNIDTDFYSTAAFNANNRTQQTQILTPTFRLSKPYSPT</sequence>
<dbReference type="HOGENOM" id="CLU_3036440_0_0_1"/>
<dbReference type="EnsemblProtists" id="EKX49914">
    <property type="protein sequence ID" value="EKX49914"/>
    <property type="gene ID" value="GUITHDRAFT_151329"/>
</dbReference>
<dbReference type="EMBL" id="JH992980">
    <property type="protein sequence ID" value="EKX49914.1"/>
    <property type="molecule type" value="Genomic_DNA"/>
</dbReference>
<keyword evidence="3" id="KW-1185">Reference proteome</keyword>
<gene>
    <name evidence="1" type="ORF">GUITHDRAFT_151329</name>
</gene>
<evidence type="ECO:0000313" key="1">
    <source>
        <dbReference type="EMBL" id="EKX49914.1"/>
    </source>
</evidence>
<evidence type="ECO:0000313" key="2">
    <source>
        <dbReference type="EnsemblProtists" id="EKX49914"/>
    </source>
</evidence>
<reference evidence="1 3" key="1">
    <citation type="journal article" date="2012" name="Nature">
        <title>Algal genomes reveal evolutionary mosaicism and the fate of nucleomorphs.</title>
        <authorList>
            <consortium name="DOE Joint Genome Institute"/>
            <person name="Curtis B.A."/>
            <person name="Tanifuji G."/>
            <person name="Burki F."/>
            <person name="Gruber A."/>
            <person name="Irimia M."/>
            <person name="Maruyama S."/>
            <person name="Arias M.C."/>
            <person name="Ball S.G."/>
            <person name="Gile G.H."/>
            <person name="Hirakawa Y."/>
            <person name="Hopkins J.F."/>
            <person name="Kuo A."/>
            <person name="Rensing S.A."/>
            <person name="Schmutz J."/>
            <person name="Symeonidi A."/>
            <person name="Elias M."/>
            <person name="Eveleigh R.J."/>
            <person name="Herman E.K."/>
            <person name="Klute M.J."/>
            <person name="Nakayama T."/>
            <person name="Obornik M."/>
            <person name="Reyes-Prieto A."/>
            <person name="Armbrust E.V."/>
            <person name="Aves S.J."/>
            <person name="Beiko R.G."/>
            <person name="Coutinho P."/>
            <person name="Dacks J.B."/>
            <person name="Durnford D.G."/>
            <person name="Fast N.M."/>
            <person name="Green B.R."/>
            <person name="Grisdale C.J."/>
            <person name="Hempel F."/>
            <person name="Henrissat B."/>
            <person name="Hoppner M.P."/>
            <person name="Ishida K."/>
            <person name="Kim E."/>
            <person name="Koreny L."/>
            <person name="Kroth P.G."/>
            <person name="Liu Y."/>
            <person name="Malik S.B."/>
            <person name="Maier U.G."/>
            <person name="McRose D."/>
            <person name="Mock T."/>
            <person name="Neilson J.A."/>
            <person name="Onodera N.T."/>
            <person name="Poole A.M."/>
            <person name="Pritham E.J."/>
            <person name="Richards T.A."/>
            <person name="Rocap G."/>
            <person name="Roy S.W."/>
            <person name="Sarai C."/>
            <person name="Schaack S."/>
            <person name="Shirato S."/>
            <person name="Slamovits C.H."/>
            <person name="Spencer D.F."/>
            <person name="Suzuki S."/>
            <person name="Worden A.Z."/>
            <person name="Zauner S."/>
            <person name="Barry K."/>
            <person name="Bell C."/>
            <person name="Bharti A.K."/>
            <person name="Crow J.A."/>
            <person name="Grimwood J."/>
            <person name="Kramer R."/>
            <person name="Lindquist E."/>
            <person name="Lucas S."/>
            <person name="Salamov A."/>
            <person name="McFadden G.I."/>
            <person name="Lane C.E."/>
            <person name="Keeling P.J."/>
            <person name="Gray M.W."/>
            <person name="Grigoriev I.V."/>
            <person name="Archibald J.M."/>
        </authorList>
    </citation>
    <scope>NUCLEOTIDE SEQUENCE</scope>
    <source>
        <strain evidence="1 3">CCMP2712</strain>
    </source>
</reference>
<dbReference type="AlphaFoldDB" id="L1JNR1"/>
<name>L1JNR1_GUITC</name>
<dbReference type="PaxDb" id="55529-EKX49914"/>
<reference evidence="3" key="2">
    <citation type="submission" date="2012-11" db="EMBL/GenBank/DDBJ databases">
        <authorList>
            <person name="Kuo A."/>
            <person name="Curtis B.A."/>
            <person name="Tanifuji G."/>
            <person name="Burki F."/>
            <person name="Gruber A."/>
            <person name="Irimia M."/>
            <person name="Maruyama S."/>
            <person name="Arias M.C."/>
            <person name="Ball S.G."/>
            <person name="Gile G.H."/>
            <person name="Hirakawa Y."/>
            <person name="Hopkins J.F."/>
            <person name="Rensing S.A."/>
            <person name="Schmutz J."/>
            <person name="Symeonidi A."/>
            <person name="Elias M."/>
            <person name="Eveleigh R.J."/>
            <person name="Herman E.K."/>
            <person name="Klute M.J."/>
            <person name="Nakayama T."/>
            <person name="Obornik M."/>
            <person name="Reyes-Prieto A."/>
            <person name="Armbrust E.V."/>
            <person name="Aves S.J."/>
            <person name="Beiko R.G."/>
            <person name="Coutinho P."/>
            <person name="Dacks J.B."/>
            <person name="Durnford D.G."/>
            <person name="Fast N.M."/>
            <person name="Green B.R."/>
            <person name="Grisdale C."/>
            <person name="Hempe F."/>
            <person name="Henrissat B."/>
            <person name="Hoppner M.P."/>
            <person name="Ishida K.-I."/>
            <person name="Kim E."/>
            <person name="Koreny L."/>
            <person name="Kroth P.G."/>
            <person name="Liu Y."/>
            <person name="Malik S.-B."/>
            <person name="Maier U.G."/>
            <person name="McRose D."/>
            <person name="Mock T."/>
            <person name="Neilson J.A."/>
            <person name="Onodera N.T."/>
            <person name="Poole A.M."/>
            <person name="Pritham E.J."/>
            <person name="Richards T.A."/>
            <person name="Rocap G."/>
            <person name="Roy S.W."/>
            <person name="Sarai C."/>
            <person name="Schaack S."/>
            <person name="Shirato S."/>
            <person name="Slamovits C.H."/>
            <person name="Spencer D.F."/>
            <person name="Suzuki S."/>
            <person name="Worden A.Z."/>
            <person name="Zauner S."/>
            <person name="Barry K."/>
            <person name="Bell C."/>
            <person name="Bharti A.K."/>
            <person name="Crow J.A."/>
            <person name="Grimwood J."/>
            <person name="Kramer R."/>
            <person name="Lindquist E."/>
            <person name="Lucas S."/>
            <person name="Salamov A."/>
            <person name="McFadden G.I."/>
            <person name="Lane C.E."/>
            <person name="Keeling P.J."/>
            <person name="Gray M.W."/>
            <person name="Grigoriev I.V."/>
            <person name="Archibald J.M."/>
        </authorList>
    </citation>
    <scope>NUCLEOTIDE SEQUENCE</scope>
    <source>
        <strain evidence="3">CCMP2712</strain>
    </source>
</reference>
<dbReference type="RefSeq" id="XP_005836894.1">
    <property type="nucleotide sequence ID" value="XM_005836837.1"/>
</dbReference>
<protein>
    <submittedName>
        <fullName evidence="1 2">Uncharacterized protein</fullName>
    </submittedName>
</protein>
<dbReference type="KEGG" id="gtt:GUITHDRAFT_151329"/>
<proteinExistence type="predicted"/>
<reference evidence="2" key="3">
    <citation type="submission" date="2015-06" db="UniProtKB">
        <authorList>
            <consortium name="EnsemblProtists"/>
        </authorList>
    </citation>
    <scope>IDENTIFICATION</scope>
</reference>
<accession>L1JNR1</accession>
<dbReference type="Proteomes" id="UP000011087">
    <property type="component" value="Unassembled WGS sequence"/>
</dbReference>
<evidence type="ECO:0000313" key="3">
    <source>
        <dbReference type="Proteomes" id="UP000011087"/>
    </source>
</evidence>